<evidence type="ECO:0000256" key="1">
    <source>
        <dbReference type="ARBA" id="ARBA00004167"/>
    </source>
</evidence>
<dbReference type="PROSITE" id="PS51459">
    <property type="entry name" value="FIDO"/>
    <property type="match status" value="1"/>
</dbReference>
<gene>
    <name evidence="22" type="primary">CPIJ001789</name>
    <name evidence="22" type="ORF">CEXT_133731</name>
</gene>
<dbReference type="EMBL" id="BPLR01016746">
    <property type="protein sequence ID" value="GIY86144.1"/>
    <property type="molecule type" value="Genomic_DNA"/>
</dbReference>
<keyword evidence="8 19" id="KW-0547">Nucleotide-binding</keyword>
<accession>A0AAV4WWG7</accession>
<dbReference type="PANTHER" id="PTHR13504:SF34">
    <property type="entry name" value="PROTEIN ADENYLYLTRANSFERASE FICD"/>
    <property type="match status" value="1"/>
</dbReference>
<feature type="binding site" evidence="19">
    <location>
        <begin position="313"/>
        <end position="314"/>
    </location>
    <ligand>
        <name>ATP</name>
        <dbReference type="ChEBI" id="CHEBI:30616"/>
    </ligand>
</feature>
<dbReference type="Gene3D" id="1.25.40.10">
    <property type="entry name" value="Tetratricopeptide repeat domain"/>
    <property type="match status" value="1"/>
</dbReference>
<evidence type="ECO:0000256" key="8">
    <source>
        <dbReference type="ARBA" id="ARBA00022741"/>
    </source>
</evidence>
<evidence type="ECO:0000256" key="5">
    <source>
        <dbReference type="ARBA" id="ARBA00022692"/>
    </source>
</evidence>
<feature type="site" description="Important for autoinhibition of adenylyltransferase activity" evidence="20">
    <location>
        <position position="172"/>
    </location>
</feature>
<evidence type="ECO:0000256" key="18">
    <source>
        <dbReference type="PIRSR" id="PIRSR640198-1"/>
    </source>
</evidence>
<protein>
    <recommendedName>
        <fullName evidence="3">Protein adenylyltransferase Fic</fullName>
        <ecNumber evidence="14">2.7.7.108</ecNumber>
    </recommendedName>
    <alternativeName>
        <fullName evidence="13">De-AMPylase Fic</fullName>
    </alternativeName>
</protein>
<evidence type="ECO:0000256" key="2">
    <source>
        <dbReference type="ARBA" id="ARBA00009742"/>
    </source>
</evidence>
<organism evidence="22 23">
    <name type="scientific">Caerostris extrusa</name>
    <name type="common">Bark spider</name>
    <name type="synonym">Caerostris bankana</name>
    <dbReference type="NCBI Taxonomy" id="172846"/>
    <lineage>
        <taxon>Eukaryota</taxon>
        <taxon>Metazoa</taxon>
        <taxon>Ecdysozoa</taxon>
        <taxon>Arthropoda</taxon>
        <taxon>Chelicerata</taxon>
        <taxon>Arachnida</taxon>
        <taxon>Araneae</taxon>
        <taxon>Araneomorphae</taxon>
        <taxon>Entelegynae</taxon>
        <taxon>Araneoidea</taxon>
        <taxon>Araneidae</taxon>
        <taxon>Caerostris</taxon>
    </lineage>
</organism>
<sequence length="374" mass="43005">MIPNFLPDTNEIELFSEDSSYLDEFSKVFPKTKYKTRGSEHEALTAVQMALKMKDSLKYEKAKKLLEHALTLQPLHPEVLNNYAEFLEESENDLITADYLYVKALLLCPNHSRALVNRNRTRPLVEMIDQSELERIDLKRTSLITANHNQSIMKRIKKEVYFLHIHHTLAIEGNTMSLAETRSVVETKTVIPGKSIMEHNEILGLESALRVLGHVDPLSAGTFRRNQVFVGEYVPPPASEVEYLMEEFVDWFQPENMLHIHPVKRAALAHYKLAHIHPFVDGNGRTARLLMNLILMRDGYPPVIIRKQDRSIYYNTLQMANEGDVRPFVRFIAHCTECTLMYFSTLVNIIALAGALKPCSLKSVTKKISYQYDF</sequence>
<dbReference type="Proteomes" id="UP001054945">
    <property type="component" value="Unassembled WGS sequence"/>
</dbReference>
<keyword evidence="6 22" id="KW-0548">Nucleotidyltransferase</keyword>
<dbReference type="Pfam" id="PF02661">
    <property type="entry name" value="Fic"/>
    <property type="match status" value="1"/>
</dbReference>
<comment type="caution">
    <text evidence="22">The sequence shown here is derived from an EMBL/GenBank/DDBJ whole genome shotgun (WGS) entry which is preliminary data.</text>
</comment>
<evidence type="ECO:0000256" key="14">
    <source>
        <dbReference type="ARBA" id="ARBA00034531"/>
    </source>
</evidence>
<keyword evidence="12" id="KW-0472">Membrane</keyword>
<dbReference type="AlphaFoldDB" id="A0AAV4WWG7"/>
<dbReference type="PANTHER" id="PTHR13504">
    <property type="entry name" value="FIDO DOMAIN-CONTAINING PROTEIN DDB_G0283145"/>
    <property type="match status" value="1"/>
</dbReference>
<dbReference type="InterPro" id="IPR040198">
    <property type="entry name" value="Fido_containing"/>
</dbReference>
<evidence type="ECO:0000256" key="12">
    <source>
        <dbReference type="ARBA" id="ARBA00023136"/>
    </source>
</evidence>
<dbReference type="InterPro" id="IPR003812">
    <property type="entry name" value="Fido"/>
</dbReference>
<evidence type="ECO:0000256" key="19">
    <source>
        <dbReference type="PIRSR" id="PIRSR640198-2"/>
    </source>
</evidence>
<evidence type="ECO:0000256" key="9">
    <source>
        <dbReference type="ARBA" id="ARBA00022803"/>
    </source>
</evidence>
<proteinExistence type="inferred from homology"/>
<dbReference type="GO" id="GO:0016020">
    <property type="term" value="C:membrane"/>
    <property type="evidence" value="ECO:0007669"/>
    <property type="project" value="UniProtKB-SubCell"/>
</dbReference>
<dbReference type="GO" id="GO:0070733">
    <property type="term" value="F:AMPylase activity"/>
    <property type="evidence" value="ECO:0007669"/>
    <property type="project" value="UniProtKB-EC"/>
</dbReference>
<evidence type="ECO:0000256" key="4">
    <source>
        <dbReference type="ARBA" id="ARBA00022679"/>
    </source>
</evidence>
<keyword evidence="11" id="KW-1133">Transmembrane helix</keyword>
<keyword evidence="9" id="KW-0802">TPR repeat</keyword>
<dbReference type="InterPro" id="IPR011990">
    <property type="entry name" value="TPR-like_helical_dom_sf"/>
</dbReference>
<feature type="binding site" evidence="19">
    <location>
        <begin position="281"/>
        <end position="288"/>
    </location>
    <ligand>
        <name>ATP</name>
        <dbReference type="ChEBI" id="CHEBI:30616"/>
    </ligand>
</feature>
<dbReference type="SUPFAM" id="SSF48452">
    <property type="entry name" value="TPR-like"/>
    <property type="match status" value="1"/>
</dbReference>
<evidence type="ECO:0000313" key="23">
    <source>
        <dbReference type="Proteomes" id="UP001054945"/>
    </source>
</evidence>
<keyword evidence="5" id="KW-0812">Transmembrane</keyword>
<dbReference type="SUPFAM" id="SSF140931">
    <property type="entry name" value="Fic-like"/>
    <property type="match status" value="1"/>
</dbReference>
<comment type="catalytic activity">
    <reaction evidence="17">
        <text>3-O-(5'-adenylyl)-L-threonyl-[protein] + H2O = L-threonyl-[protein] + AMP + H(+)</text>
        <dbReference type="Rhea" id="RHEA:55932"/>
        <dbReference type="Rhea" id="RHEA-COMP:11060"/>
        <dbReference type="Rhea" id="RHEA-COMP:13847"/>
        <dbReference type="ChEBI" id="CHEBI:15377"/>
        <dbReference type="ChEBI" id="CHEBI:15378"/>
        <dbReference type="ChEBI" id="CHEBI:30013"/>
        <dbReference type="ChEBI" id="CHEBI:138113"/>
        <dbReference type="ChEBI" id="CHEBI:456215"/>
    </reaction>
</comment>
<evidence type="ECO:0000313" key="22">
    <source>
        <dbReference type="EMBL" id="GIY86144.1"/>
    </source>
</evidence>
<dbReference type="InterPro" id="IPR036597">
    <property type="entry name" value="Fido-like_dom_sf"/>
</dbReference>
<dbReference type="Gene3D" id="1.10.3290.10">
    <property type="entry name" value="Fido-like domain"/>
    <property type="match status" value="1"/>
</dbReference>
<keyword evidence="10 19" id="KW-0067">ATP-binding</keyword>
<dbReference type="GO" id="GO:0005524">
    <property type="term" value="F:ATP binding"/>
    <property type="evidence" value="ECO:0007669"/>
    <property type="project" value="UniProtKB-KW"/>
</dbReference>
<evidence type="ECO:0000256" key="7">
    <source>
        <dbReference type="ARBA" id="ARBA00022737"/>
    </source>
</evidence>
<evidence type="ECO:0000256" key="16">
    <source>
        <dbReference type="ARBA" id="ARBA00048696"/>
    </source>
</evidence>
<feature type="binding site" evidence="19">
    <location>
        <position position="321"/>
    </location>
    <ligand>
        <name>ATP</name>
        <dbReference type="ChEBI" id="CHEBI:30616"/>
    </ligand>
</feature>
<evidence type="ECO:0000256" key="6">
    <source>
        <dbReference type="ARBA" id="ARBA00022695"/>
    </source>
</evidence>
<feature type="active site" evidence="18">
    <location>
        <position position="277"/>
    </location>
</feature>
<evidence type="ECO:0000256" key="13">
    <source>
        <dbReference type="ARBA" id="ARBA00030885"/>
    </source>
</evidence>
<evidence type="ECO:0000256" key="11">
    <source>
        <dbReference type="ARBA" id="ARBA00022989"/>
    </source>
</evidence>
<name>A0AAV4WWG7_CAEEX</name>
<evidence type="ECO:0000256" key="20">
    <source>
        <dbReference type="PIRSR" id="PIRSR640198-3"/>
    </source>
</evidence>
<feature type="domain" description="Fido" evidence="21">
    <location>
        <begin position="190"/>
        <end position="334"/>
    </location>
</feature>
<evidence type="ECO:0000256" key="17">
    <source>
        <dbReference type="ARBA" id="ARBA00049297"/>
    </source>
</evidence>
<keyword evidence="23" id="KW-1185">Reference proteome</keyword>
<comment type="subcellular location">
    <subcellularLocation>
        <location evidence="1">Membrane</location>
        <topology evidence="1">Single-pass membrane protein</topology>
    </subcellularLocation>
</comment>
<keyword evidence="7" id="KW-0677">Repeat</keyword>
<comment type="similarity">
    <text evidence="2">Belongs to the fic family.</text>
</comment>
<comment type="catalytic activity">
    <reaction evidence="16">
        <text>L-tyrosyl-[protein] + ATP = O-(5'-adenylyl)-L-tyrosyl-[protein] + diphosphate</text>
        <dbReference type="Rhea" id="RHEA:54288"/>
        <dbReference type="Rhea" id="RHEA-COMP:10136"/>
        <dbReference type="Rhea" id="RHEA-COMP:13846"/>
        <dbReference type="ChEBI" id="CHEBI:30616"/>
        <dbReference type="ChEBI" id="CHEBI:33019"/>
        <dbReference type="ChEBI" id="CHEBI:46858"/>
        <dbReference type="ChEBI" id="CHEBI:83624"/>
        <dbReference type="EC" id="2.7.7.108"/>
    </reaction>
</comment>
<evidence type="ECO:0000259" key="21">
    <source>
        <dbReference type="PROSITE" id="PS51459"/>
    </source>
</evidence>
<keyword evidence="4" id="KW-0808">Transferase</keyword>
<evidence type="ECO:0000256" key="3">
    <source>
        <dbReference type="ARBA" id="ARBA00014915"/>
    </source>
</evidence>
<comment type="catalytic activity">
    <reaction evidence="15">
        <text>L-threonyl-[protein] + ATP = 3-O-(5'-adenylyl)-L-threonyl-[protein] + diphosphate</text>
        <dbReference type="Rhea" id="RHEA:54292"/>
        <dbReference type="Rhea" id="RHEA-COMP:11060"/>
        <dbReference type="Rhea" id="RHEA-COMP:13847"/>
        <dbReference type="ChEBI" id="CHEBI:30013"/>
        <dbReference type="ChEBI" id="CHEBI:30616"/>
        <dbReference type="ChEBI" id="CHEBI:33019"/>
        <dbReference type="ChEBI" id="CHEBI:138113"/>
        <dbReference type="EC" id="2.7.7.108"/>
    </reaction>
</comment>
<evidence type="ECO:0000256" key="10">
    <source>
        <dbReference type="ARBA" id="ARBA00022840"/>
    </source>
</evidence>
<dbReference type="EC" id="2.7.7.108" evidence="14"/>
<reference evidence="22 23" key="1">
    <citation type="submission" date="2021-06" db="EMBL/GenBank/DDBJ databases">
        <title>Caerostris extrusa draft genome.</title>
        <authorList>
            <person name="Kono N."/>
            <person name="Arakawa K."/>
        </authorList>
    </citation>
    <scope>NUCLEOTIDE SEQUENCE [LARGE SCALE GENOMIC DNA]</scope>
</reference>
<evidence type="ECO:0000256" key="15">
    <source>
        <dbReference type="ARBA" id="ARBA00047939"/>
    </source>
</evidence>